<sequence length="237" mass="26327">MVSFTGWIDGLTATLIILSSVSFGLISLYKSIKLKAKLLSVAGIAMIFVGFLWLGPTVDLFMVLLTRTNISPTPVYSILSYLWVAPALVVAMYLGGELILPKRKWILVGIFIVLGAIFEYALWFHTTDSFTWNVDIDPLFTLGEDLIDASFVRTHPTFIMVAFFLVALLVFLGIGFFIKAKQSTGELRKKFFYLGFGFTLFVVCGALDSIIPPGIAIGFVRVVMSTFSIWMYLGLKT</sequence>
<name>A0A0F8ZXC0_9ZZZZ</name>
<feature type="transmembrane region" description="Helical" evidence="1">
    <location>
        <begin position="191"/>
        <end position="211"/>
    </location>
</feature>
<evidence type="ECO:0008006" key="3">
    <source>
        <dbReference type="Google" id="ProtNLM"/>
    </source>
</evidence>
<accession>A0A0F8ZXC0</accession>
<keyword evidence="1" id="KW-0472">Membrane</keyword>
<protein>
    <recommendedName>
        <fullName evidence="3">Histidine kinase N-terminal 7TM region domain-containing protein</fullName>
    </recommendedName>
</protein>
<evidence type="ECO:0000256" key="1">
    <source>
        <dbReference type="SAM" id="Phobius"/>
    </source>
</evidence>
<reference evidence="2" key="1">
    <citation type="journal article" date="2015" name="Nature">
        <title>Complex archaea that bridge the gap between prokaryotes and eukaryotes.</title>
        <authorList>
            <person name="Spang A."/>
            <person name="Saw J.H."/>
            <person name="Jorgensen S.L."/>
            <person name="Zaremba-Niedzwiedzka K."/>
            <person name="Martijn J."/>
            <person name="Lind A.E."/>
            <person name="van Eijk R."/>
            <person name="Schleper C."/>
            <person name="Guy L."/>
            <person name="Ettema T.J."/>
        </authorList>
    </citation>
    <scope>NUCLEOTIDE SEQUENCE</scope>
</reference>
<feature type="transmembrane region" description="Helical" evidence="1">
    <location>
        <begin position="75"/>
        <end position="94"/>
    </location>
</feature>
<dbReference type="EMBL" id="LAZR01045565">
    <property type="protein sequence ID" value="KKK98572.1"/>
    <property type="molecule type" value="Genomic_DNA"/>
</dbReference>
<organism evidence="2">
    <name type="scientific">marine sediment metagenome</name>
    <dbReference type="NCBI Taxonomy" id="412755"/>
    <lineage>
        <taxon>unclassified sequences</taxon>
        <taxon>metagenomes</taxon>
        <taxon>ecological metagenomes</taxon>
    </lineage>
</organism>
<feature type="transmembrane region" description="Helical" evidence="1">
    <location>
        <begin position="158"/>
        <end position="179"/>
    </location>
</feature>
<evidence type="ECO:0000313" key="2">
    <source>
        <dbReference type="EMBL" id="KKK98572.1"/>
    </source>
</evidence>
<dbReference type="AlphaFoldDB" id="A0A0F8ZXC0"/>
<keyword evidence="1" id="KW-0812">Transmembrane</keyword>
<feature type="transmembrane region" description="Helical" evidence="1">
    <location>
        <begin position="38"/>
        <end position="55"/>
    </location>
</feature>
<feature type="transmembrane region" description="Helical" evidence="1">
    <location>
        <begin position="106"/>
        <end position="124"/>
    </location>
</feature>
<gene>
    <name evidence="2" type="ORF">LCGC14_2641420</name>
</gene>
<feature type="transmembrane region" description="Helical" evidence="1">
    <location>
        <begin position="217"/>
        <end position="235"/>
    </location>
</feature>
<keyword evidence="1" id="KW-1133">Transmembrane helix</keyword>
<proteinExistence type="predicted"/>
<feature type="transmembrane region" description="Helical" evidence="1">
    <location>
        <begin position="6"/>
        <end position="26"/>
    </location>
</feature>
<comment type="caution">
    <text evidence="2">The sequence shown here is derived from an EMBL/GenBank/DDBJ whole genome shotgun (WGS) entry which is preliminary data.</text>
</comment>